<keyword evidence="4" id="KW-0732">Signal</keyword>
<evidence type="ECO:0000259" key="8">
    <source>
        <dbReference type="PROSITE" id="PS51123"/>
    </source>
</evidence>
<dbReference type="InterPro" id="IPR006664">
    <property type="entry name" value="OMP_bac"/>
</dbReference>
<dbReference type="PANTHER" id="PTHR30024:SF47">
    <property type="entry name" value="TAURINE-BINDING PERIPLASMIC PROTEIN"/>
    <property type="match status" value="1"/>
</dbReference>
<evidence type="ECO:0000256" key="7">
    <source>
        <dbReference type="SAM" id="MobiDB-lite"/>
    </source>
</evidence>
<dbReference type="SUPFAM" id="SSF103088">
    <property type="entry name" value="OmpA-like"/>
    <property type="match status" value="1"/>
</dbReference>
<dbReference type="AlphaFoldDB" id="A0A1H9P2J8"/>
<dbReference type="InParanoid" id="A0A1H9P2J8"/>
<dbReference type="InterPro" id="IPR036737">
    <property type="entry name" value="OmpA-like_sf"/>
</dbReference>
<dbReference type="OrthoDB" id="9815602at2"/>
<dbReference type="GO" id="GO:0042597">
    <property type="term" value="C:periplasmic space"/>
    <property type="evidence" value="ECO:0007669"/>
    <property type="project" value="UniProtKB-SubCell"/>
</dbReference>
<name>A0A1H9P2J8_9BACT</name>
<evidence type="ECO:0000256" key="5">
    <source>
        <dbReference type="ARBA" id="ARBA00023136"/>
    </source>
</evidence>
<gene>
    <name evidence="9" type="ORF">SAMN05444359_1424</name>
</gene>
<keyword evidence="10" id="KW-1185">Reference proteome</keyword>
<evidence type="ECO:0000256" key="6">
    <source>
        <dbReference type="PROSITE-ProRule" id="PRU00473"/>
    </source>
</evidence>
<dbReference type="PANTHER" id="PTHR30024">
    <property type="entry name" value="ALIPHATIC SULFONATES-BINDING PROTEIN-RELATED"/>
    <property type="match status" value="1"/>
</dbReference>
<feature type="compositionally biased region" description="Polar residues" evidence="7">
    <location>
        <begin position="511"/>
        <end position="521"/>
    </location>
</feature>
<dbReference type="Gene3D" id="3.40.190.10">
    <property type="entry name" value="Periplasmic binding protein-like II"/>
    <property type="match status" value="2"/>
</dbReference>
<dbReference type="STRING" id="478744.SAMN05444359_1424"/>
<dbReference type="Proteomes" id="UP000199021">
    <property type="component" value="Unassembled WGS sequence"/>
</dbReference>
<evidence type="ECO:0000256" key="2">
    <source>
        <dbReference type="ARBA" id="ARBA00004418"/>
    </source>
</evidence>
<dbReference type="Pfam" id="PF00691">
    <property type="entry name" value="OmpA"/>
    <property type="match status" value="1"/>
</dbReference>
<feature type="domain" description="OmpA-like" evidence="8">
    <location>
        <begin position="415"/>
        <end position="532"/>
    </location>
</feature>
<evidence type="ECO:0000313" key="10">
    <source>
        <dbReference type="Proteomes" id="UP000199021"/>
    </source>
</evidence>
<dbReference type="Pfam" id="PF09084">
    <property type="entry name" value="NMT1"/>
    <property type="match status" value="1"/>
</dbReference>
<keyword evidence="5 6" id="KW-0472">Membrane</keyword>
<dbReference type="PRINTS" id="PR01021">
    <property type="entry name" value="OMPADOMAIN"/>
</dbReference>
<feature type="compositionally biased region" description="Gly residues" evidence="7">
    <location>
        <begin position="53"/>
        <end position="64"/>
    </location>
</feature>
<dbReference type="RefSeq" id="WP_090173389.1">
    <property type="nucleotide sequence ID" value="NZ_FOFB01000042.1"/>
</dbReference>
<dbReference type="CDD" id="cd07185">
    <property type="entry name" value="OmpA_C-like"/>
    <property type="match status" value="1"/>
</dbReference>
<dbReference type="SUPFAM" id="SSF53850">
    <property type="entry name" value="Periplasmic binding protein-like II"/>
    <property type="match status" value="1"/>
</dbReference>
<dbReference type="Gene3D" id="3.30.1330.60">
    <property type="entry name" value="OmpA-like domain"/>
    <property type="match status" value="1"/>
</dbReference>
<dbReference type="EMBL" id="FOFB01000042">
    <property type="protein sequence ID" value="SER42420.1"/>
    <property type="molecule type" value="Genomic_DNA"/>
</dbReference>
<evidence type="ECO:0000256" key="3">
    <source>
        <dbReference type="ARBA" id="ARBA00010742"/>
    </source>
</evidence>
<dbReference type="PROSITE" id="PS51123">
    <property type="entry name" value="OMPA_2"/>
    <property type="match status" value="1"/>
</dbReference>
<dbReference type="GO" id="GO:0016020">
    <property type="term" value="C:membrane"/>
    <property type="evidence" value="ECO:0007669"/>
    <property type="project" value="UniProtKB-SubCell"/>
</dbReference>
<evidence type="ECO:0000256" key="1">
    <source>
        <dbReference type="ARBA" id="ARBA00004370"/>
    </source>
</evidence>
<comment type="similarity">
    <text evidence="3">Belongs to the bacterial solute-binding protein SsuA/TauA family.</text>
</comment>
<proteinExistence type="inferred from homology"/>
<dbReference type="InterPro" id="IPR006665">
    <property type="entry name" value="OmpA-like"/>
</dbReference>
<dbReference type="InterPro" id="IPR015168">
    <property type="entry name" value="SsuA/THI5"/>
</dbReference>
<feature type="region of interest" description="Disordered" evidence="7">
    <location>
        <begin position="44"/>
        <end position="64"/>
    </location>
</feature>
<organism evidence="9 10">
    <name type="scientific">Neolewinella agarilytica</name>
    <dbReference type="NCBI Taxonomy" id="478744"/>
    <lineage>
        <taxon>Bacteria</taxon>
        <taxon>Pseudomonadati</taxon>
        <taxon>Bacteroidota</taxon>
        <taxon>Saprospiria</taxon>
        <taxon>Saprospirales</taxon>
        <taxon>Lewinellaceae</taxon>
        <taxon>Neolewinella</taxon>
    </lineage>
</organism>
<feature type="region of interest" description="Disordered" evidence="7">
    <location>
        <begin position="505"/>
        <end position="532"/>
    </location>
</feature>
<sequence>MARLTTFSKLLITILILLAVVFGFNYLTNGKLLSGVLGGGDDSTTTTSAGSDSGSGSGGGIFGGGNDNGGSSSDAIRVGVVTWGGYAGGQYFNEGFKPSAESRFKKEYGIDVEFVLNDDVVSSLNAFKNGDIDVHWYTIDAMPTIMGELQQFDPVVLWQADWSRGGDAIVVKRGINSVADLKGKSIAVAELTPSHSFLLWLLDAGGLKASDITIVAQPSAIEAAAAFKSGQVDAAVVWSPDDELSVRAVPGSKILESTRSASNIIADVFFAKKAYVEANRDKLQKLYEGWMRGAAEINSSAAAKQKAAKILGREMSLPEADALGMIDNVRLTTHGDNVNFFEQNSGYRGVTGGDLYRRMAQEYKNLGFINGSVAPFRTVGYGSLVVDAGNRLTGSEHAGEGRTDFAPVSESEGTSKEAIATKRISINFPTGVSTLNDMAKSIIDEEFVPIAKAFGNARIRIEGNTDNTGSLATNIALSKKRAQAVAAYLTREYNMDSDRFIIVGNGPNKPIANNSSESGRAQNRRTDFELVK</sequence>
<evidence type="ECO:0000313" key="9">
    <source>
        <dbReference type="EMBL" id="SER42420.1"/>
    </source>
</evidence>
<accession>A0A1H9P2J8</accession>
<evidence type="ECO:0000256" key="4">
    <source>
        <dbReference type="ARBA" id="ARBA00022729"/>
    </source>
</evidence>
<reference evidence="10" key="1">
    <citation type="submission" date="2016-10" db="EMBL/GenBank/DDBJ databases">
        <authorList>
            <person name="Varghese N."/>
            <person name="Submissions S."/>
        </authorList>
    </citation>
    <scope>NUCLEOTIDE SEQUENCE [LARGE SCALE GENOMIC DNA]</scope>
    <source>
        <strain evidence="10">DSM 24740</strain>
    </source>
</reference>
<protein>
    <submittedName>
        <fullName evidence="9">NitT/TauT family transport system substrate-binding protein</fullName>
    </submittedName>
</protein>
<comment type="subcellular location">
    <subcellularLocation>
        <location evidence="1">Membrane</location>
    </subcellularLocation>
    <subcellularLocation>
        <location evidence="2">Periplasm</location>
    </subcellularLocation>
</comment>